<gene>
    <name evidence="1" type="ORF">GCM10012286_03010</name>
</gene>
<protein>
    <submittedName>
        <fullName evidence="1">Uncharacterized protein</fullName>
    </submittedName>
</protein>
<name>A0ABQ2LHF3_9ACTN</name>
<keyword evidence="2" id="KW-1185">Reference proteome</keyword>
<reference evidence="2" key="1">
    <citation type="journal article" date="2019" name="Int. J. Syst. Evol. Microbiol.">
        <title>The Global Catalogue of Microorganisms (GCM) 10K type strain sequencing project: providing services to taxonomists for standard genome sequencing and annotation.</title>
        <authorList>
            <consortium name="The Broad Institute Genomics Platform"/>
            <consortium name="The Broad Institute Genome Sequencing Center for Infectious Disease"/>
            <person name="Wu L."/>
            <person name="Ma J."/>
        </authorList>
    </citation>
    <scope>NUCLEOTIDE SEQUENCE [LARGE SCALE GENOMIC DNA]</scope>
    <source>
        <strain evidence="2">CGMCC 4.7349</strain>
    </source>
</reference>
<proteinExistence type="predicted"/>
<sequence length="72" mass="8446">MSYEYELEEVLSLRRGGRTASRRSRIIDMGRLLRRKGRLRRVELPGMGTSCCGFWHVLKAGSTALSRWQQRY</sequence>
<organism evidence="1 2">
    <name type="scientific">Streptomyces lasiicapitis</name>
    <dbReference type="NCBI Taxonomy" id="1923961"/>
    <lineage>
        <taxon>Bacteria</taxon>
        <taxon>Bacillati</taxon>
        <taxon>Actinomycetota</taxon>
        <taxon>Actinomycetes</taxon>
        <taxon>Kitasatosporales</taxon>
        <taxon>Streptomycetaceae</taxon>
        <taxon>Streptomyces</taxon>
    </lineage>
</organism>
<dbReference type="Proteomes" id="UP000656881">
    <property type="component" value="Unassembled WGS sequence"/>
</dbReference>
<evidence type="ECO:0000313" key="2">
    <source>
        <dbReference type="Proteomes" id="UP000656881"/>
    </source>
</evidence>
<dbReference type="EMBL" id="BMNG01000001">
    <property type="protein sequence ID" value="GGO34260.1"/>
    <property type="molecule type" value="Genomic_DNA"/>
</dbReference>
<comment type="caution">
    <text evidence="1">The sequence shown here is derived from an EMBL/GenBank/DDBJ whole genome shotgun (WGS) entry which is preliminary data.</text>
</comment>
<evidence type="ECO:0000313" key="1">
    <source>
        <dbReference type="EMBL" id="GGO34260.1"/>
    </source>
</evidence>
<accession>A0ABQ2LHF3</accession>